<comment type="similarity">
    <text evidence="2">Belongs to the UPF0702 family.</text>
</comment>
<keyword evidence="5 7" id="KW-1133">Transmembrane helix</keyword>
<gene>
    <name evidence="10" type="ORF">ACFQRG_10560</name>
</gene>
<evidence type="ECO:0000256" key="2">
    <source>
        <dbReference type="ARBA" id="ARBA00006448"/>
    </source>
</evidence>
<feature type="transmembrane region" description="Helical" evidence="7">
    <location>
        <begin position="34"/>
        <end position="52"/>
    </location>
</feature>
<feature type="domain" description="YetF C-terminal" evidence="8">
    <location>
        <begin position="82"/>
        <end position="213"/>
    </location>
</feature>
<evidence type="ECO:0000256" key="6">
    <source>
        <dbReference type="ARBA" id="ARBA00023136"/>
    </source>
</evidence>
<dbReference type="InterPro" id="IPR007353">
    <property type="entry name" value="DUF421"/>
</dbReference>
<sequence length="230" mass="26056">MSYIEIISRTVIIFIILFIWTRILGKKLISQMTVFDYVAGISLGALVGSSIMTPDLGVLKTMLSISLFAFLAFILGHAVMKHLIIRKVVNGEPTIVIRKGKILEDQLRKIQLNVNDLLMLLRKKDTFYIDEVDAAIVETDGTLSVLKYPSAMNVTKKDLNVNFEKRGLAYNLVIDGKIIKESLNILHKNENWLQTLLEANGYTNIKNIILCQIDDQNRLYVDQKSGQNSR</sequence>
<dbReference type="Pfam" id="PF04239">
    <property type="entry name" value="DUF421"/>
    <property type="match status" value="1"/>
</dbReference>
<reference evidence="11" key="1">
    <citation type="journal article" date="2019" name="Int. J. Syst. Evol. Microbiol.">
        <title>The Global Catalogue of Microorganisms (GCM) 10K type strain sequencing project: providing services to taxonomists for standard genome sequencing and annotation.</title>
        <authorList>
            <consortium name="The Broad Institute Genomics Platform"/>
            <consortium name="The Broad Institute Genome Sequencing Center for Infectious Disease"/>
            <person name="Wu L."/>
            <person name="Ma J."/>
        </authorList>
    </citation>
    <scope>NUCLEOTIDE SEQUENCE [LARGE SCALE GENOMIC DNA]</scope>
    <source>
        <strain evidence="11">CGMCC 1.16305</strain>
    </source>
</reference>
<evidence type="ECO:0000313" key="10">
    <source>
        <dbReference type="EMBL" id="MFC7393397.1"/>
    </source>
</evidence>
<keyword evidence="11" id="KW-1185">Reference proteome</keyword>
<keyword evidence="6 7" id="KW-0472">Membrane</keyword>
<comment type="caution">
    <text evidence="10">The sequence shown here is derived from an EMBL/GenBank/DDBJ whole genome shotgun (WGS) entry which is preliminary data.</text>
</comment>
<evidence type="ECO:0000256" key="7">
    <source>
        <dbReference type="SAM" id="Phobius"/>
    </source>
</evidence>
<evidence type="ECO:0000259" key="8">
    <source>
        <dbReference type="Pfam" id="PF04239"/>
    </source>
</evidence>
<comment type="subcellular location">
    <subcellularLocation>
        <location evidence="1">Cell membrane</location>
        <topology evidence="1">Multi-pass membrane protein</topology>
    </subcellularLocation>
</comment>
<dbReference type="Pfam" id="PF20730">
    <property type="entry name" value="YetF_N"/>
    <property type="match status" value="1"/>
</dbReference>
<proteinExistence type="inferred from homology"/>
<feature type="transmembrane region" description="Helical" evidence="7">
    <location>
        <begin position="58"/>
        <end position="80"/>
    </location>
</feature>
<dbReference type="InterPro" id="IPR023090">
    <property type="entry name" value="UPF0702_alpha/beta_dom_sf"/>
</dbReference>
<feature type="transmembrane region" description="Helical" evidence="7">
    <location>
        <begin position="6"/>
        <end position="25"/>
    </location>
</feature>
<dbReference type="PANTHER" id="PTHR34582:SF6">
    <property type="entry name" value="UPF0702 TRANSMEMBRANE PROTEIN YCAP"/>
    <property type="match status" value="1"/>
</dbReference>
<evidence type="ECO:0000256" key="3">
    <source>
        <dbReference type="ARBA" id="ARBA00022475"/>
    </source>
</evidence>
<organism evidence="10 11">
    <name type="scientific">Scopulibacillus cellulosilyticus</name>
    <dbReference type="NCBI Taxonomy" id="2665665"/>
    <lineage>
        <taxon>Bacteria</taxon>
        <taxon>Bacillati</taxon>
        <taxon>Bacillota</taxon>
        <taxon>Bacilli</taxon>
        <taxon>Bacillales</taxon>
        <taxon>Sporolactobacillaceae</taxon>
        <taxon>Scopulibacillus</taxon>
    </lineage>
</organism>
<evidence type="ECO:0000256" key="1">
    <source>
        <dbReference type="ARBA" id="ARBA00004651"/>
    </source>
</evidence>
<accession>A0ABW2PXJ5</accession>
<evidence type="ECO:0000256" key="4">
    <source>
        <dbReference type="ARBA" id="ARBA00022692"/>
    </source>
</evidence>
<dbReference type="InterPro" id="IPR048454">
    <property type="entry name" value="YetF_N"/>
</dbReference>
<dbReference type="PANTHER" id="PTHR34582">
    <property type="entry name" value="UPF0702 TRANSMEMBRANE PROTEIN YCAP"/>
    <property type="match status" value="1"/>
</dbReference>
<keyword evidence="3" id="KW-1003">Cell membrane</keyword>
<name>A0ABW2PXJ5_9BACL</name>
<dbReference type="Gene3D" id="3.30.240.20">
    <property type="entry name" value="bsu07140 like domains"/>
    <property type="match status" value="2"/>
</dbReference>
<evidence type="ECO:0000313" key="11">
    <source>
        <dbReference type="Proteomes" id="UP001596505"/>
    </source>
</evidence>
<feature type="domain" description="YetF-like N-terminal transmembrane" evidence="9">
    <location>
        <begin position="3"/>
        <end position="74"/>
    </location>
</feature>
<evidence type="ECO:0000259" key="9">
    <source>
        <dbReference type="Pfam" id="PF20730"/>
    </source>
</evidence>
<dbReference type="RefSeq" id="WP_380965885.1">
    <property type="nucleotide sequence ID" value="NZ_JBHTCO010000012.1"/>
</dbReference>
<keyword evidence="4 7" id="KW-0812">Transmembrane</keyword>
<protein>
    <submittedName>
        <fullName evidence="10">DUF421 domain-containing protein</fullName>
    </submittedName>
</protein>
<evidence type="ECO:0000256" key="5">
    <source>
        <dbReference type="ARBA" id="ARBA00022989"/>
    </source>
</evidence>
<dbReference type="Proteomes" id="UP001596505">
    <property type="component" value="Unassembled WGS sequence"/>
</dbReference>
<dbReference type="EMBL" id="JBHTCO010000012">
    <property type="protein sequence ID" value="MFC7393397.1"/>
    <property type="molecule type" value="Genomic_DNA"/>
</dbReference>